<feature type="domain" description="TrwC relaxase" evidence="1">
    <location>
        <begin position="10"/>
        <end position="340"/>
    </location>
</feature>
<gene>
    <name evidence="2" type="ORF">SAMN04489810_1437</name>
</gene>
<dbReference type="Gene3D" id="2.30.30.940">
    <property type="match status" value="1"/>
</dbReference>
<evidence type="ECO:0000313" key="2">
    <source>
        <dbReference type="EMBL" id="SDG84019.1"/>
    </source>
</evidence>
<dbReference type="AlphaFoldDB" id="A0A1G7XIF9"/>
<sequence>MTVSMRVMSAGDGYKYLLRTVAAGDGIRSLSTPLTRYYSADGTPPGRWMGTGVDALASSIRPGDSVTEAQLQMLIGMGRHPVSGAPLGRAYPHYGNGEGAGGESMSRQRAVAGFDFTFSIPKSASVLWGVADATTQELIVDAHHRAVAHVVAYLERQIAATRTGATSVDGAVAQVSVNGIIATAFDHFDSRAGDPHLHTHVVVSNKVQTSLDGKWRSLDGRPLHAAVVALSELHEAIFTDELTRALDVNWEPRQPGRDRNTTWAIAAVPEQLVSEFSTRAHAISEETDRLIETYVAMHGHRPNPATMMKLRAQATLTTRPEKEVHSLAELTAGWRDGATRVLGHDVAGWAREVVATEPAPALLRANDVKPDRINALGSSVMLAVAEKRTTWRRWNLVAEAARQSMPMRFAAASDRESVVESIADAAERASLRLSPPEVAVSPSEFQRVDGSSVFRARKSAVFTASILLDAESRLLDRSHNLGAPRIAMDWGRRARRRSDGVALSIDQVDALEMIATSGRAIDLLVGAAGTGKTSAMRALRVVWEEVYGRGAVVGLAPSAGAAHVLAEDLGIPTENTAKWWTNHLIHGDTFSSGQLVIIDEASLAGTISLDRITMVATAAGAKVLLVGDHAQLQAVDAGGAFALLVHDREVVPQLFDVHRFLDAWEKDASAQLRDGDTDVIDVYADHDRVLEGDSEAMIDAAYAQWRSDLRMGLSSVLVADSNEAVAALNIRARAERIIDGEISGTREVTLHAGDAAAAGDLVLTRRNDRSLRSGRSWVRNGDRWSVVDVLSDGRMLVRRAGRHHGVTVELPADYVAAHVDLGYAITAHRAQGITTDTAHVLARSGMTRESFYVAMTRGRRANTAYVAVDRTEAGHAGPHPGEPIEVNARTVLRGVLQHVGAELSAHETIAAEQDRWESTAQLAAEYETIAAAAQRDRWVDVIQHSGLTSAQSSAVIASDAFGPLVAELRRAEAYHHDVDRLLPVLARARGLDDAGDIAAVLLSRLQRATAREADRGIGRKAPRLITGLVAEAIGPMTLEMRRALDERRLLMEQRANGLVEQAVAARAAWIGELGSEPAGVERVAWRRHAGVVAAYRDRYGITGHRALDAAPATTTQQRDAASAELAIDAARRLARGSGLQDRRVRGSGRDMNALAR</sequence>
<dbReference type="SUPFAM" id="SSF55464">
    <property type="entry name" value="Origin of replication-binding domain, RBD-like"/>
    <property type="match status" value="1"/>
</dbReference>
<proteinExistence type="predicted"/>
<reference evidence="2 3" key="1">
    <citation type="submission" date="2016-10" db="EMBL/GenBank/DDBJ databases">
        <authorList>
            <person name="de Groot N.N."/>
        </authorList>
    </citation>
    <scope>NUCLEOTIDE SEQUENCE [LARGE SCALE GENOMIC DNA]</scope>
    <source>
        <strain evidence="2 3">DSM 23142</strain>
    </source>
</reference>
<dbReference type="InterPro" id="IPR027417">
    <property type="entry name" value="P-loop_NTPase"/>
</dbReference>
<evidence type="ECO:0000313" key="3">
    <source>
        <dbReference type="Proteomes" id="UP000199009"/>
    </source>
</evidence>
<dbReference type="Pfam" id="PF13604">
    <property type="entry name" value="AAA_30"/>
    <property type="match status" value="1"/>
</dbReference>
<name>A0A1G7XIF9_9MICO</name>
<dbReference type="EMBL" id="LT629692">
    <property type="protein sequence ID" value="SDG84019.1"/>
    <property type="molecule type" value="Genomic_DNA"/>
</dbReference>
<evidence type="ECO:0000259" key="1">
    <source>
        <dbReference type="Pfam" id="PF08751"/>
    </source>
</evidence>
<dbReference type="NCBIfam" id="NF041492">
    <property type="entry name" value="MobF"/>
    <property type="match status" value="1"/>
</dbReference>
<dbReference type="CDD" id="cd18809">
    <property type="entry name" value="SF1_C_RecD"/>
    <property type="match status" value="1"/>
</dbReference>
<dbReference type="InterPro" id="IPR014862">
    <property type="entry name" value="TrwC"/>
</dbReference>
<dbReference type="Proteomes" id="UP000199009">
    <property type="component" value="Chromosome I"/>
</dbReference>
<keyword evidence="3" id="KW-1185">Reference proteome</keyword>
<dbReference type="Gene3D" id="3.40.50.300">
    <property type="entry name" value="P-loop containing nucleotide triphosphate hydrolases"/>
    <property type="match status" value="2"/>
</dbReference>
<dbReference type="STRING" id="370764.SAMN04489810_1437"/>
<protein>
    <submittedName>
        <fullName evidence="2">Conjugative relaxase domain-containing protein, TrwC/TraI family</fullName>
    </submittedName>
</protein>
<organism evidence="2 3">
    <name type="scientific">Microbacterium pygmaeum</name>
    <dbReference type="NCBI Taxonomy" id="370764"/>
    <lineage>
        <taxon>Bacteria</taxon>
        <taxon>Bacillati</taxon>
        <taxon>Actinomycetota</taxon>
        <taxon>Actinomycetes</taxon>
        <taxon>Micrococcales</taxon>
        <taxon>Microbacteriaceae</taxon>
        <taxon>Microbacterium</taxon>
    </lineage>
</organism>
<dbReference type="SUPFAM" id="SSF52540">
    <property type="entry name" value="P-loop containing nucleoside triphosphate hydrolases"/>
    <property type="match status" value="2"/>
</dbReference>
<dbReference type="Pfam" id="PF08751">
    <property type="entry name" value="TrwC"/>
    <property type="match status" value="1"/>
</dbReference>
<accession>A0A1G7XIF9</accession>